<dbReference type="PANTHER" id="PTHR11761">
    <property type="entry name" value="50S/60S RIBOSOMAL PROTEIN L14/L23"/>
    <property type="match status" value="1"/>
</dbReference>
<gene>
    <name evidence="5" type="ORF">PGLA2088_LOCUS19318</name>
</gene>
<organism evidence="5 6">
    <name type="scientific">Polarella glacialis</name>
    <name type="common">Dinoflagellate</name>
    <dbReference type="NCBI Taxonomy" id="89957"/>
    <lineage>
        <taxon>Eukaryota</taxon>
        <taxon>Sar</taxon>
        <taxon>Alveolata</taxon>
        <taxon>Dinophyceae</taxon>
        <taxon>Suessiales</taxon>
        <taxon>Suessiaceae</taxon>
        <taxon>Polarella</taxon>
    </lineage>
</organism>
<dbReference type="InterPro" id="IPR036853">
    <property type="entry name" value="Ribosomal_uL14_sf"/>
</dbReference>
<dbReference type="PANTHER" id="PTHR11761:SF3">
    <property type="entry name" value="LARGE RIBOSOMAL SUBUNIT PROTEIN UL14M"/>
    <property type="match status" value="1"/>
</dbReference>
<dbReference type="AlphaFoldDB" id="A0A813JFD0"/>
<dbReference type="GO" id="GO:0003735">
    <property type="term" value="F:structural constituent of ribosome"/>
    <property type="evidence" value="ECO:0007669"/>
    <property type="project" value="InterPro"/>
</dbReference>
<evidence type="ECO:0008006" key="7">
    <source>
        <dbReference type="Google" id="ProtNLM"/>
    </source>
</evidence>
<accession>A0A813JFD0</accession>
<dbReference type="GO" id="GO:0006412">
    <property type="term" value="P:translation"/>
    <property type="evidence" value="ECO:0007669"/>
    <property type="project" value="InterPro"/>
</dbReference>
<name>A0A813JFD0_POLGL</name>
<keyword evidence="2 4" id="KW-0689">Ribosomal protein</keyword>
<evidence type="ECO:0000256" key="3">
    <source>
        <dbReference type="ARBA" id="ARBA00023274"/>
    </source>
</evidence>
<feature type="non-terminal residue" evidence="5">
    <location>
        <position position="1"/>
    </location>
</feature>
<evidence type="ECO:0000256" key="4">
    <source>
        <dbReference type="RuleBase" id="RU003949"/>
    </source>
</evidence>
<dbReference type="SUPFAM" id="SSF50193">
    <property type="entry name" value="Ribosomal protein L14"/>
    <property type="match status" value="1"/>
</dbReference>
<dbReference type="InterPro" id="IPR000218">
    <property type="entry name" value="Ribosomal_uL14"/>
</dbReference>
<dbReference type="Gene3D" id="2.40.150.20">
    <property type="entry name" value="Ribosomal protein L14"/>
    <property type="match status" value="1"/>
</dbReference>
<evidence type="ECO:0000313" key="5">
    <source>
        <dbReference type="EMBL" id="CAE8675274.1"/>
    </source>
</evidence>
<sequence>VAAVTFSLSSLHVALAKRRLTLLYAWFATLQSGQPSFFHSLPLSALSSLFAWEATLRDQKLKMYDSCNSWILTLFTNGKVGPFAEVLALDSAAGCLHLTLCFFFPRFGWGCGSNRWQHRQVVEAVREFTVSGGSSVKGKVKDVAAACGPLLVCLRVFMSRPACQNKWGTGKIGDRIRVSVRDKNDWYKGEQTPKGIIARCRKEHNRKDGSYIKFDENAFVVISKNKAKGTKIKGPLSYEIQNNCRALARWIF</sequence>
<dbReference type="Pfam" id="PF00238">
    <property type="entry name" value="Ribosomal_L14"/>
    <property type="match status" value="1"/>
</dbReference>
<evidence type="ECO:0000256" key="2">
    <source>
        <dbReference type="ARBA" id="ARBA00022980"/>
    </source>
</evidence>
<proteinExistence type="inferred from homology"/>
<comment type="caution">
    <text evidence="5">The sequence shown here is derived from an EMBL/GenBank/DDBJ whole genome shotgun (WGS) entry which is preliminary data.</text>
</comment>
<dbReference type="HAMAP" id="MF_01367">
    <property type="entry name" value="Ribosomal_uL14"/>
    <property type="match status" value="1"/>
</dbReference>
<evidence type="ECO:0000256" key="1">
    <source>
        <dbReference type="ARBA" id="ARBA00010745"/>
    </source>
</evidence>
<dbReference type="SMART" id="SM01374">
    <property type="entry name" value="Ribosomal_L14"/>
    <property type="match status" value="1"/>
</dbReference>
<dbReference type="GO" id="GO:0070180">
    <property type="term" value="F:large ribosomal subunit rRNA binding"/>
    <property type="evidence" value="ECO:0007669"/>
    <property type="project" value="TreeGrafter"/>
</dbReference>
<dbReference type="Proteomes" id="UP000626109">
    <property type="component" value="Unassembled WGS sequence"/>
</dbReference>
<dbReference type="EMBL" id="CAJNNW010025021">
    <property type="protein sequence ID" value="CAE8675274.1"/>
    <property type="molecule type" value="Genomic_DNA"/>
</dbReference>
<reference evidence="5" key="1">
    <citation type="submission" date="2021-02" db="EMBL/GenBank/DDBJ databases">
        <authorList>
            <person name="Dougan E. K."/>
            <person name="Rhodes N."/>
            <person name="Thang M."/>
            <person name="Chan C."/>
        </authorList>
    </citation>
    <scope>NUCLEOTIDE SEQUENCE</scope>
</reference>
<keyword evidence="3 4" id="KW-0687">Ribonucleoprotein</keyword>
<dbReference type="CDD" id="cd00337">
    <property type="entry name" value="Ribosomal_uL14"/>
    <property type="match status" value="1"/>
</dbReference>
<protein>
    <recommendedName>
        <fullName evidence="7">Ribosomal protein L14</fullName>
    </recommendedName>
</protein>
<dbReference type="GO" id="GO:0005762">
    <property type="term" value="C:mitochondrial large ribosomal subunit"/>
    <property type="evidence" value="ECO:0007669"/>
    <property type="project" value="TreeGrafter"/>
</dbReference>
<evidence type="ECO:0000313" key="6">
    <source>
        <dbReference type="Proteomes" id="UP000626109"/>
    </source>
</evidence>
<comment type="similarity">
    <text evidence="1 4">Belongs to the universal ribosomal protein uL14 family.</text>
</comment>